<dbReference type="AlphaFoldDB" id="A0A2I1K5D8"/>
<feature type="transmembrane region" description="Helical" evidence="7">
    <location>
        <begin position="169"/>
        <end position="189"/>
    </location>
</feature>
<evidence type="ECO:0000313" key="9">
    <source>
        <dbReference type="Proteomes" id="UP000234775"/>
    </source>
</evidence>
<dbReference type="NCBIfam" id="NF037981">
    <property type="entry name" value="NCS2_1"/>
    <property type="match status" value="1"/>
</dbReference>
<evidence type="ECO:0000256" key="3">
    <source>
        <dbReference type="ARBA" id="ARBA00022448"/>
    </source>
</evidence>
<keyword evidence="5 7" id="KW-1133">Transmembrane helix</keyword>
<evidence type="ECO:0000256" key="1">
    <source>
        <dbReference type="ARBA" id="ARBA00004141"/>
    </source>
</evidence>
<keyword evidence="6 7" id="KW-0472">Membrane</keyword>
<dbReference type="Pfam" id="PF00860">
    <property type="entry name" value="Xan_ur_permease"/>
    <property type="match status" value="1"/>
</dbReference>
<evidence type="ECO:0000256" key="6">
    <source>
        <dbReference type="ARBA" id="ARBA00023136"/>
    </source>
</evidence>
<comment type="caution">
    <text evidence="8">The sequence shown here is derived from an EMBL/GenBank/DDBJ whole genome shotgun (WGS) entry which is preliminary data.</text>
</comment>
<dbReference type="InterPro" id="IPR006043">
    <property type="entry name" value="NCS2"/>
</dbReference>
<dbReference type="PANTHER" id="PTHR42810">
    <property type="entry name" value="PURINE PERMEASE C1399.01C-RELATED"/>
    <property type="match status" value="1"/>
</dbReference>
<accession>A0A2I1K5D8</accession>
<name>A0A2I1K5D8_9LACT</name>
<feature type="transmembrane region" description="Helical" evidence="7">
    <location>
        <begin position="387"/>
        <end position="404"/>
    </location>
</feature>
<feature type="transmembrane region" description="Helical" evidence="7">
    <location>
        <begin position="108"/>
        <end position="129"/>
    </location>
</feature>
<feature type="transmembrane region" description="Helical" evidence="7">
    <location>
        <begin position="136"/>
        <end position="157"/>
    </location>
</feature>
<evidence type="ECO:0000256" key="7">
    <source>
        <dbReference type="SAM" id="Phobius"/>
    </source>
</evidence>
<evidence type="ECO:0000256" key="2">
    <source>
        <dbReference type="ARBA" id="ARBA00008821"/>
    </source>
</evidence>
<feature type="transmembrane region" description="Helical" evidence="7">
    <location>
        <begin position="416"/>
        <end position="434"/>
    </location>
</feature>
<dbReference type="GO" id="GO:0005886">
    <property type="term" value="C:plasma membrane"/>
    <property type="evidence" value="ECO:0007669"/>
    <property type="project" value="TreeGrafter"/>
</dbReference>
<comment type="similarity">
    <text evidence="2">Belongs to the nucleobase:cation symporter-2 (NCS2) (TC 2.A.40) family.</text>
</comment>
<feature type="transmembrane region" description="Helical" evidence="7">
    <location>
        <begin position="243"/>
        <end position="264"/>
    </location>
</feature>
<keyword evidence="3" id="KW-0813">Transport</keyword>
<evidence type="ECO:0000256" key="4">
    <source>
        <dbReference type="ARBA" id="ARBA00022692"/>
    </source>
</evidence>
<dbReference type="GO" id="GO:0042907">
    <property type="term" value="F:xanthine transmembrane transporter activity"/>
    <property type="evidence" value="ECO:0007669"/>
    <property type="project" value="TreeGrafter"/>
</dbReference>
<keyword evidence="4 7" id="KW-0812">Transmembrane</keyword>
<feature type="transmembrane region" description="Helical" evidence="7">
    <location>
        <begin position="201"/>
        <end position="223"/>
    </location>
</feature>
<feature type="transmembrane region" description="Helical" evidence="7">
    <location>
        <begin position="356"/>
        <end position="375"/>
    </location>
</feature>
<feature type="transmembrane region" description="Helical" evidence="7">
    <location>
        <begin position="34"/>
        <end position="51"/>
    </location>
</feature>
<keyword evidence="9" id="KW-1185">Reference proteome</keyword>
<dbReference type="PANTHER" id="PTHR42810:SF2">
    <property type="entry name" value="PURINE PERMEASE C1399.01C-RELATED"/>
    <property type="match status" value="1"/>
</dbReference>
<proteinExistence type="inferred from homology"/>
<reference evidence="8 9" key="1">
    <citation type="submission" date="2017-12" db="EMBL/GenBank/DDBJ databases">
        <title>Phylogenetic diversity of female urinary microbiome.</title>
        <authorList>
            <person name="Thomas-White K."/>
            <person name="Wolfe A.J."/>
        </authorList>
    </citation>
    <scope>NUCLEOTIDE SEQUENCE [LARGE SCALE GENOMIC DNA]</scope>
    <source>
        <strain evidence="8 9">UMB0844</strain>
    </source>
</reference>
<dbReference type="EMBL" id="PKGZ01000008">
    <property type="protein sequence ID" value="PKY90854.1"/>
    <property type="molecule type" value="Genomic_DNA"/>
</dbReference>
<dbReference type="Proteomes" id="UP000234775">
    <property type="component" value="Unassembled WGS sequence"/>
</dbReference>
<protein>
    <submittedName>
        <fullName evidence="8">Xanthine/uracil permease</fullName>
    </submittedName>
</protein>
<sequence>MSHMMKGSNLEVKMDEKVPLSEGLTLGLQHALSMNVYVGPMIIAGMIGLSSAETTGVIQSTFVASGLAMILQTLLMKLPVAQGASFIPIAALSGISMVHGGGMAGWSVAMTASLIGALVLLLVGFTGFVDKLIHHFIPHFVGSVIVLCIGLSLMPAAVGNIYHAPNGSVGQNLTLGVLTVAVMVICSLLGEKVTGLFGKVLRIGSVLLTFIVGCVVAYFMGILDASVVGQADWVSLPLFLGKDIQFTFDGSSVLTVLIVYLLLLSESAGTWIAMANTCETSLTTETINKGVIGEALSCVISSIFGTSPMTGFSSNAGIICLTKVASRQVFVLGGALLFVFGLSGKLSALISVIPGAVIGGIFLVICGTIFIGGLQSIDYKKMCTSKGTFVVILPVATIVLLQYIPQDFLNQLPEVLKYFLGSPVSVASLLAIVLNKAIPEKE</sequence>
<dbReference type="RefSeq" id="WP_101660782.1">
    <property type="nucleotide sequence ID" value="NZ_PKGZ01000008.1"/>
</dbReference>
<comment type="subcellular location">
    <subcellularLocation>
        <location evidence="1">Membrane</location>
        <topology evidence="1">Multi-pass membrane protein</topology>
    </subcellularLocation>
</comment>
<feature type="transmembrane region" description="Helical" evidence="7">
    <location>
        <begin position="329"/>
        <end position="350"/>
    </location>
</feature>
<gene>
    <name evidence="8" type="ORF">CYJ27_07725</name>
</gene>
<evidence type="ECO:0000313" key="8">
    <source>
        <dbReference type="EMBL" id="PKY90854.1"/>
    </source>
</evidence>
<organism evidence="8 9">
    <name type="scientific">Aerococcus christensenii</name>
    <dbReference type="NCBI Taxonomy" id="87541"/>
    <lineage>
        <taxon>Bacteria</taxon>
        <taxon>Bacillati</taxon>
        <taxon>Bacillota</taxon>
        <taxon>Bacilli</taxon>
        <taxon>Lactobacillales</taxon>
        <taxon>Aerococcaceae</taxon>
        <taxon>Aerococcus</taxon>
    </lineage>
</organism>
<evidence type="ECO:0000256" key="5">
    <source>
        <dbReference type="ARBA" id="ARBA00022989"/>
    </source>
</evidence>